<evidence type="ECO:0000313" key="13">
    <source>
        <dbReference type="Proteomes" id="UP000230066"/>
    </source>
</evidence>
<dbReference type="GO" id="GO:0005283">
    <property type="term" value="F:amino acid:sodium symporter activity"/>
    <property type="evidence" value="ECO:0007669"/>
    <property type="project" value="TreeGrafter"/>
</dbReference>
<gene>
    <name evidence="12" type="ORF">D915_001279</name>
</gene>
<keyword evidence="13" id="KW-1185">Reference proteome</keyword>
<evidence type="ECO:0000256" key="9">
    <source>
        <dbReference type="PIRSR" id="PIRSR600175-2"/>
    </source>
</evidence>
<evidence type="ECO:0000256" key="10">
    <source>
        <dbReference type="RuleBase" id="RU003732"/>
    </source>
</evidence>
<feature type="binding site" evidence="8">
    <location>
        <position position="355"/>
    </location>
    <ligand>
        <name>Na(+)</name>
        <dbReference type="ChEBI" id="CHEBI:29101"/>
        <label>1</label>
    </ligand>
</feature>
<feature type="transmembrane region" description="Helical" evidence="11">
    <location>
        <begin position="345"/>
        <end position="369"/>
    </location>
</feature>
<dbReference type="GO" id="GO:0089718">
    <property type="term" value="P:amino acid import across plasma membrane"/>
    <property type="evidence" value="ECO:0007669"/>
    <property type="project" value="TreeGrafter"/>
</dbReference>
<feature type="transmembrane region" description="Helical" evidence="11">
    <location>
        <begin position="482"/>
        <end position="508"/>
    </location>
</feature>
<feature type="binding site" evidence="8">
    <location>
        <position position="85"/>
    </location>
    <ligand>
        <name>Na(+)</name>
        <dbReference type="ChEBI" id="CHEBI:29101"/>
        <label>1</label>
    </ligand>
</feature>
<comment type="similarity">
    <text evidence="2 10">Belongs to the sodium:neurotransmitter symporter (SNF) (TC 2.A.22) family.</text>
</comment>
<feature type="disulfide bond" evidence="9">
    <location>
        <begin position="209"/>
        <end position="218"/>
    </location>
</feature>
<comment type="caution">
    <text evidence="12">The sequence shown here is derived from an EMBL/GenBank/DDBJ whole genome shotgun (WGS) entry which is preliminary data.</text>
</comment>
<dbReference type="SUPFAM" id="SSF161070">
    <property type="entry name" value="SNF-like"/>
    <property type="match status" value="1"/>
</dbReference>
<keyword evidence="10" id="KW-0769">Symport</keyword>
<dbReference type="PANTHER" id="PTHR11616:SF321">
    <property type="entry name" value="SODIUM-DEPENDENT NUTRIENT AMINO ACID TRANSPORTER 1-RELATED"/>
    <property type="match status" value="1"/>
</dbReference>
<dbReference type="Pfam" id="PF00209">
    <property type="entry name" value="SNF"/>
    <property type="match status" value="1"/>
</dbReference>
<evidence type="ECO:0000256" key="4">
    <source>
        <dbReference type="ARBA" id="ARBA00022692"/>
    </source>
</evidence>
<dbReference type="Proteomes" id="UP000230066">
    <property type="component" value="Unassembled WGS sequence"/>
</dbReference>
<dbReference type="PANTHER" id="PTHR11616">
    <property type="entry name" value="SODIUM/CHLORIDE DEPENDENT TRANSPORTER"/>
    <property type="match status" value="1"/>
</dbReference>
<dbReference type="PRINTS" id="PR00176">
    <property type="entry name" value="NANEUSMPORT"/>
</dbReference>
<dbReference type="GO" id="GO:0005886">
    <property type="term" value="C:plasma membrane"/>
    <property type="evidence" value="ECO:0007669"/>
    <property type="project" value="TreeGrafter"/>
</dbReference>
<evidence type="ECO:0000313" key="12">
    <source>
        <dbReference type="EMBL" id="THD27964.1"/>
    </source>
</evidence>
<keyword evidence="6 11" id="KW-0472">Membrane</keyword>
<sequence>MESLQGEIRHLKSRLGVLLDRTVGHKRSEQANQKVIGLVTVESVFEVENNDSSVGDPGKPCVPEADRSTWSKQIEFALSCIGYSVGLGNIWRFPYLCMKYGGGAFLVPYFLYLVACGMSLFFMETAIGQSTGLSTIRIFNMIPIFQGRFLEYHQHVQTIFITHLSPLPGLGWAMVFASGILSIYYNIIIAWVLYFMGMSFQWDLPWASCNKSWNTPQCFSYADYLNLSAESGNISFGVNRTAGILRSAAEEFWLYNVLEISETIDVIGGVNWKLLLALTAAWVLTFVCMCKGIRSSGKVVYVTAILPYVFLTVILIRGCTLPGAWEGLKLYILPDWSRLADIEVWIAAATQIFYSLGPAWGGLITFASYNKYQHNVLRDSILLPAICGFTSFYGGFAIFSVIGHLMYITGQNDHARLVRQGPGLAFVAYPQALSMLPGSAIWSVLFFLMLLSLGLDSQFATLEAVTTGLNDQFPKLFRRRHVWLTLAVCLVEYLLGLILSTKAGFYYFELFDNYATAFSVVLIGFIETIVIAYFYGARRLLNDVEGMLGPMHRITRIWWCLAWCLLVPLMILVIIISTFVTHVNQAEERLKQFPLWAIAVGWVIACLSFVQIPIMAVVAVIKHGFDWSKLFLPNTEWEIVVQKRHEEYVQNHR</sequence>
<feature type="binding site" evidence="8">
    <location>
        <position position="456"/>
    </location>
    <ligand>
        <name>Na(+)</name>
        <dbReference type="ChEBI" id="CHEBI:29101"/>
        <label>1</label>
    </ligand>
</feature>
<feature type="transmembrane region" description="Helical" evidence="11">
    <location>
        <begin position="514"/>
        <end position="536"/>
    </location>
</feature>
<dbReference type="PROSITE" id="PS00610">
    <property type="entry name" value="NA_NEUROTRAN_SYMP_1"/>
    <property type="match status" value="1"/>
</dbReference>
<organism evidence="12 13">
    <name type="scientific">Fasciola hepatica</name>
    <name type="common">Liver fluke</name>
    <dbReference type="NCBI Taxonomy" id="6192"/>
    <lineage>
        <taxon>Eukaryota</taxon>
        <taxon>Metazoa</taxon>
        <taxon>Spiralia</taxon>
        <taxon>Lophotrochozoa</taxon>
        <taxon>Platyhelminthes</taxon>
        <taxon>Trematoda</taxon>
        <taxon>Digenea</taxon>
        <taxon>Plagiorchiida</taxon>
        <taxon>Echinostomata</taxon>
        <taxon>Echinostomatoidea</taxon>
        <taxon>Fasciolidae</taxon>
        <taxon>Fasciola</taxon>
    </lineage>
</organism>
<feature type="transmembrane region" description="Helical" evidence="11">
    <location>
        <begin position="100"/>
        <end position="123"/>
    </location>
</feature>
<feature type="transmembrane region" description="Helical" evidence="11">
    <location>
        <begin position="593"/>
        <end position="621"/>
    </location>
</feature>
<feature type="transmembrane region" description="Helical" evidence="11">
    <location>
        <begin position="381"/>
        <end position="408"/>
    </location>
</feature>
<evidence type="ECO:0000256" key="11">
    <source>
        <dbReference type="SAM" id="Phobius"/>
    </source>
</evidence>
<keyword evidence="9" id="KW-1015">Disulfide bond</keyword>
<evidence type="ECO:0000256" key="3">
    <source>
        <dbReference type="ARBA" id="ARBA00022448"/>
    </source>
</evidence>
<keyword evidence="8" id="KW-0915">Sodium</keyword>
<keyword evidence="5 11" id="KW-1133">Transmembrane helix</keyword>
<keyword evidence="7" id="KW-0325">Glycoprotein</keyword>
<feature type="binding site" evidence="8">
    <location>
        <position position="453"/>
    </location>
    <ligand>
        <name>Na(+)</name>
        <dbReference type="ChEBI" id="CHEBI:29101"/>
        <label>1</label>
    </ligand>
</feature>
<accession>A0A4E0RQE0</accession>
<evidence type="ECO:0000256" key="7">
    <source>
        <dbReference type="ARBA" id="ARBA00023180"/>
    </source>
</evidence>
<dbReference type="InterPro" id="IPR000175">
    <property type="entry name" value="Na/ntran_symport"/>
</dbReference>
<feature type="binding site" evidence="8">
    <location>
        <position position="89"/>
    </location>
    <ligand>
        <name>Na(+)</name>
        <dbReference type="ChEBI" id="CHEBI:29101"/>
        <label>1</label>
    </ligand>
</feature>
<dbReference type="EMBL" id="JXXN02000274">
    <property type="protein sequence ID" value="THD27964.1"/>
    <property type="molecule type" value="Genomic_DNA"/>
</dbReference>
<evidence type="ECO:0000256" key="1">
    <source>
        <dbReference type="ARBA" id="ARBA00004141"/>
    </source>
</evidence>
<feature type="transmembrane region" description="Helical" evidence="11">
    <location>
        <begin position="305"/>
        <end position="325"/>
    </location>
</feature>
<protein>
    <recommendedName>
        <fullName evidence="10">Transporter</fullName>
    </recommendedName>
</protein>
<feature type="transmembrane region" description="Helical" evidence="11">
    <location>
        <begin position="428"/>
        <end position="451"/>
    </location>
</feature>
<evidence type="ECO:0000256" key="2">
    <source>
        <dbReference type="ARBA" id="ARBA00006459"/>
    </source>
</evidence>
<keyword evidence="4 10" id="KW-0812">Transmembrane</keyword>
<name>A0A4E0RQE0_FASHE</name>
<feature type="transmembrane region" description="Helical" evidence="11">
    <location>
        <begin position="170"/>
        <end position="196"/>
    </location>
</feature>
<dbReference type="GO" id="GO:0046872">
    <property type="term" value="F:metal ion binding"/>
    <property type="evidence" value="ECO:0007669"/>
    <property type="project" value="UniProtKB-KW"/>
</dbReference>
<dbReference type="InterPro" id="IPR037272">
    <property type="entry name" value="SNS_sf"/>
</dbReference>
<evidence type="ECO:0000256" key="8">
    <source>
        <dbReference type="PIRSR" id="PIRSR600175-1"/>
    </source>
</evidence>
<feature type="transmembrane region" description="Helical" evidence="11">
    <location>
        <begin position="557"/>
        <end position="581"/>
    </location>
</feature>
<keyword evidence="3 10" id="KW-0813">Transport</keyword>
<evidence type="ECO:0000256" key="5">
    <source>
        <dbReference type="ARBA" id="ARBA00022989"/>
    </source>
</evidence>
<feature type="binding site" evidence="8">
    <location>
        <position position="457"/>
    </location>
    <ligand>
        <name>Na(+)</name>
        <dbReference type="ChEBI" id="CHEBI:29101"/>
        <label>1</label>
    </ligand>
</feature>
<keyword evidence="8" id="KW-0479">Metal-binding</keyword>
<dbReference type="PROSITE" id="PS00754">
    <property type="entry name" value="NA_NEUROTRAN_SYMP_2"/>
    <property type="match status" value="1"/>
</dbReference>
<evidence type="ECO:0000256" key="6">
    <source>
        <dbReference type="ARBA" id="ARBA00023136"/>
    </source>
</evidence>
<feature type="binding site" evidence="8">
    <location>
        <position position="82"/>
    </location>
    <ligand>
        <name>Na(+)</name>
        <dbReference type="ChEBI" id="CHEBI:29101"/>
        <label>1</label>
    </ligand>
</feature>
<dbReference type="AlphaFoldDB" id="A0A4E0RQE0"/>
<reference evidence="12" key="1">
    <citation type="submission" date="2019-03" db="EMBL/GenBank/DDBJ databases">
        <title>Improved annotation for the trematode Fasciola hepatica.</title>
        <authorList>
            <person name="Choi Y.-J."/>
            <person name="Martin J."/>
            <person name="Mitreva M."/>
        </authorList>
    </citation>
    <scope>NUCLEOTIDE SEQUENCE [LARGE SCALE GENOMIC DNA]</scope>
</reference>
<proteinExistence type="inferred from homology"/>
<dbReference type="PROSITE" id="PS50267">
    <property type="entry name" value="NA_NEUROTRAN_SYMP_3"/>
    <property type="match status" value="1"/>
</dbReference>
<comment type="subcellular location">
    <subcellularLocation>
        <location evidence="1">Membrane</location>
        <topology evidence="1">Multi-pass membrane protein</topology>
    </subcellularLocation>
</comment>